<dbReference type="Pfam" id="PF00078">
    <property type="entry name" value="RVT_1"/>
    <property type="match status" value="1"/>
</dbReference>
<evidence type="ECO:0000259" key="1">
    <source>
        <dbReference type="Pfam" id="PF00078"/>
    </source>
</evidence>
<keyword evidence="2" id="KW-0695">RNA-directed DNA polymerase</keyword>
<dbReference type="EMBL" id="BKCJ010534302">
    <property type="protein sequence ID" value="GFB01708.1"/>
    <property type="molecule type" value="Genomic_DNA"/>
</dbReference>
<dbReference type="InterPro" id="IPR000477">
    <property type="entry name" value="RT_dom"/>
</dbReference>
<keyword evidence="2" id="KW-0808">Transferase</keyword>
<feature type="non-terminal residue" evidence="2">
    <location>
        <position position="1"/>
    </location>
</feature>
<dbReference type="GO" id="GO:0003964">
    <property type="term" value="F:RNA-directed DNA polymerase activity"/>
    <property type="evidence" value="ECO:0007669"/>
    <property type="project" value="UniProtKB-KW"/>
</dbReference>
<reference evidence="2" key="1">
    <citation type="journal article" date="2019" name="Sci. Rep.">
        <title>Draft genome of Tanacetum cinerariifolium, the natural source of mosquito coil.</title>
        <authorList>
            <person name="Yamashiro T."/>
            <person name="Shiraishi A."/>
            <person name="Satake H."/>
            <person name="Nakayama K."/>
        </authorList>
    </citation>
    <scope>NUCLEOTIDE SEQUENCE</scope>
</reference>
<dbReference type="InterPro" id="IPR052343">
    <property type="entry name" value="Retrotransposon-Effector_Assoc"/>
</dbReference>
<dbReference type="Gene3D" id="3.60.10.10">
    <property type="entry name" value="Endonuclease/exonuclease/phosphatase"/>
    <property type="match status" value="1"/>
</dbReference>
<keyword evidence="2" id="KW-0548">Nucleotidyltransferase</keyword>
<protein>
    <submittedName>
        <fullName evidence="2">RNA-directed DNA polymerase, eukaryota, reverse transcriptase zinc-binding domain protein</fullName>
    </submittedName>
</protein>
<dbReference type="PANTHER" id="PTHR46890">
    <property type="entry name" value="NON-LTR RETROLELEMENT REVERSE TRANSCRIPTASE-LIKE PROTEIN-RELATED"/>
    <property type="match status" value="1"/>
</dbReference>
<comment type="caution">
    <text evidence="2">The sequence shown here is derived from an EMBL/GenBank/DDBJ whole genome shotgun (WGS) entry which is preliminary data.</text>
</comment>
<name>A0A699KM56_TANCI</name>
<accession>A0A699KM56</accession>
<sequence length="449" mass="51081">HTGKVILFGDFNEVRNDSERFGSIFSSGDAAIFNYFIQESGLIDLPMGGRSFTWMNKVGSKYSHTKEVKTSRMNLLLADMRNLDQKIDEGLASDEDKSSHISKFQELDYFEKMNSLDLMQKARVKWEVEGDENSKFFHGLINSRRKSQSIQGIMHEGVWLSDPKDIKEAFLNFYKKKFSCHDSQVSFPSFMFAHRLNTSDQDLLEAVVSMEEIKTTEFVVSFFSSGKFPQGVNSAFITLIPKVSNPLFIKDYRHISLIGLHHKIVAKILCNRLSKVIDSIISPEQSAFISGRQILDGPLILSEIIDWYKKRKKKLMLFKVDFEKAFDSLGLLFSSMGVLLWNSLSSENQNDMENITRILNIFYIAFDLKINFHKSNVFGVGVSNSEVVFMAACTGCEACFFPFHILAYPLALQIGRFSLIVSRPDCRVEKLTFSSLAVVLLLSNPCLEV</sequence>
<gene>
    <name evidence="2" type="ORF">Tci_673679</name>
</gene>
<proteinExistence type="predicted"/>
<organism evidence="2">
    <name type="scientific">Tanacetum cinerariifolium</name>
    <name type="common">Dalmatian daisy</name>
    <name type="synonym">Chrysanthemum cinerariifolium</name>
    <dbReference type="NCBI Taxonomy" id="118510"/>
    <lineage>
        <taxon>Eukaryota</taxon>
        <taxon>Viridiplantae</taxon>
        <taxon>Streptophyta</taxon>
        <taxon>Embryophyta</taxon>
        <taxon>Tracheophyta</taxon>
        <taxon>Spermatophyta</taxon>
        <taxon>Magnoliopsida</taxon>
        <taxon>eudicotyledons</taxon>
        <taxon>Gunneridae</taxon>
        <taxon>Pentapetalae</taxon>
        <taxon>asterids</taxon>
        <taxon>campanulids</taxon>
        <taxon>Asterales</taxon>
        <taxon>Asteraceae</taxon>
        <taxon>Asteroideae</taxon>
        <taxon>Anthemideae</taxon>
        <taxon>Anthemidinae</taxon>
        <taxon>Tanacetum</taxon>
    </lineage>
</organism>
<dbReference type="AlphaFoldDB" id="A0A699KM56"/>
<feature type="domain" description="Reverse transcriptase" evidence="1">
    <location>
        <begin position="240"/>
        <end position="329"/>
    </location>
</feature>
<dbReference type="PANTHER" id="PTHR46890:SF48">
    <property type="entry name" value="RNA-DIRECTED DNA POLYMERASE"/>
    <property type="match status" value="1"/>
</dbReference>
<dbReference type="InterPro" id="IPR036691">
    <property type="entry name" value="Endo/exonu/phosph_ase_sf"/>
</dbReference>
<dbReference type="CDD" id="cd01650">
    <property type="entry name" value="RT_nLTR_like"/>
    <property type="match status" value="1"/>
</dbReference>
<evidence type="ECO:0000313" key="2">
    <source>
        <dbReference type="EMBL" id="GFB01708.1"/>
    </source>
</evidence>
<dbReference type="SUPFAM" id="SSF56219">
    <property type="entry name" value="DNase I-like"/>
    <property type="match status" value="1"/>
</dbReference>